<reference evidence="1" key="1">
    <citation type="submission" date="2016-07" db="EMBL/GenBank/DDBJ databases">
        <authorList>
            <person name="Bretaudeau A."/>
        </authorList>
    </citation>
    <scope>NUCLEOTIDE SEQUENCE</scope>
    <source>
        <strain evidence="1">Rice</strain>
        <tissue evidence="1">Whole body</tissue>
    </source>
</reference>
<gene>
    <name evidence="1" type="ORF">SFRICE_025728</name>
</gene>
<dbReference type="AlphaFoldDB" id="A0A2H1WXE9"/>
<sequence>MFWHGWAGSTEVIPRPHRKPIHARSIFMSSIPQHTTRCLSRCVVAEYEPLAWLETSRVPRQTVTCLRMSRTYAPCKQRMSADSVAAKLRRTGRNIHGHHLRLVAMRLRFPLRSTPAFRLLLLVRRLSVIG</sequence>
<proteinExistence type="predicted"/>
<dbReference type="EMBL" id="ODYU01011732">
    <property type="protein sequence ID" value="SOQ57646.1"/>
    <property type="molecule type" value="Genomic_DNA"/>
</dbReference>
<organism evidence="1">
    <name type="scientific">Spodoptera frugiperda</name>
    <name type="common">Fall armyworm</name>
    <dbReference type="NCBI Taxonomy" id="7108"/>
    <lineage>
        <taxon>Eukaryota</taxon>
        <taxon>Metazoa</taxon>
        <taxon>Ecdysozoa</taxon>
        <taxon>Arthropoda</taxon>
        <taxon>Hexapoda</taxon>
        <taxon>Insecta</taxon>
        <taxon>Pterygota</taxon>
        <taxon>Neoptera</taxon>
        <taxon>Endopterygota</taxon>
        <taxon>Lepidoptera</taxon>
        <taxon>Glossata</taxon>
        <taxon>Ditrysia</taxon>
        <taxon>Noctuoidea</taxon>
        <taxon>Noctuidae</taxon>
        <taxon>Amphipyrinae</taxon>
        <taxon>Spodoptera</taxon>
    </lineage>
</organism>
<protein>
    <submittedName>
        <fullName evidence="1">SFRICE_025728</fullName>
    </submittedName>
</protein>
<name>A0A2H1WXE9_SPOFR</name>
<evidence type="ECO:0000313" key="1">
    <source>
        <dbReference type="EMBL" id="SOQ57646.1"/>
    </source>
</evidence>
<accession>A0A2H1WXE9</accession>